<dbReference type="EMBL" id="LDAU01000065">
    <property type="protein sequence ID" value="KRX08353.1"/>
    <property type="molecule type" value="Genomic_DNA"/>
</dbReference>
<sequence length="118" mass="14012">MEKLELDLEDKMPNISYILNEDGILKYRWIEKLQKEVPSVFILVIDWQETLSKAGMQNWERRVSDLEQQYVKVKGMLQGKKQSLQTKIMIIIFYGQNQTQSVGGNEIYNKKPKFNFYC</sequence>
<evidence type="ECO:0000313" key="2">
    <source>
        <dbReference type="Proteomes" id="UP000054937"/>
    </source>
</evidence>
<comment type="caution">
    <text evidence="1">The sequence shown here is derived from an EMBL/GenBank/DDBJ whole genome shotgun (WGS) entry which is preliminary data.</text>
</comment>
<keyword evidence="2" id="KW-1185">Reference proteome</keyword>
<dbReference type="AlphaFoldDB" id="A0A0V0R1I6"/>
<organism evidence="1 2">
    <name type="scientific">Pseudocohnilembus persalinus</name>
    <name type="common">Ciliate</name>
    <dbReference type="NCBI Taxonomy" id="266149"/>
    <lineage>
        <taxon>Eukaryota</taxon>
        <taxon>Sar</taxon>
        <taxon>Alveolata</taxon>
        <taxon>Ciliophora</taxon>
        <taxon>Intramacronucleata</taxon>
        <taxon>Oligohymenophorea</taxon>
        <taxon>Scuticociliatia</taxon>
        <taxon>Philasterida</taxon>
        <taxon>Pseudocohnilembidae</taxon>
        <taxon>Pseudocohnilembus</taxon>
    </lineage>
</organism>
<proteinExistence type="predicted"/>
<dbReference type="Proteomes" id="UP000054937">
    <property type="component" value="Unassembled WGS sequence"/>
</dbReference>
<accession>A0A0V0R1I6</accession>
<reference evidence="1 2" key="1">
    <citation type="journal article" date="2015" name="Sci. Rep.">
        <title>Genome of the facultative scuticociliatosis pathogen Pseudocohnilembus persalinus provides insight into its virulence through horizontal gene transfer.</title>
        <authorList>
            <person name="Xiong J."/>
            <person name="Wang G."/>
            <person name="Cheng J."/>
            <person name="Tian M."/>
            <person name="Pan X."/>
            <person name="Warren A."/>
            <person name="Jiang C."/>
            <person name="Yuan D."/>
            <person name="Miao W."/>
        </authorList>
    </citation>
    <scope>NUCLEOTIDE SEQUENCE [LARGE SCALE GENOMIC DNA]</scope>
    <source>
        <strain evidence="1">36N120E</strain>
    </source>
</reference>
<evidence type="ECO:0000313" key="1">
    <source>
        <dbReference type="EMBL" id="KRX08353.1"/>
    </source>
</evidence>
<protein>
    <submittedName>
        <fullName evidence="1">Uncharacterized protein</fullName>
    </submittedName>
</protein>
<gene>
    <name evidence="1" type="ORF">PPERSA_03347</name>
</gene>
<name>A0A0V0R1I6_PSEPJ</name>
<dbReference type="InParanoid" id="A0A0V0R1I6"/>